<proteinExistence type="predicted"/>
<name>A0AAV6YR24_ENGPU</name>
<accession>A0AAV6YR24</accession>
<dbReference type="Proteomes" id="UP000824782">
    <property type="component" value="Unassembled WGS sequence"/>
</dbReference>
<evidence type="ECO:0000313" key="2">
    <source>
        <dbReference type="Proteomes" id="UP000824782"/>
    </source>
</evidence>
<comment type="caution">
    <text evidence="1">The sequence shown here is derived from an EMBL/GenBank/DDBJ whole genome shotgun (WGS) entry which is preliminary data.</text>
</comment>
<protein>
    <submittedName>
        <fullName evidence="1">Uncharacterized protein</fullName>
    </submittedName>
</protein>
<keyword evidence="2" id="KW-1185">Reference proteome</keyword>
<dbReference type="AlphaFoldDB" id="A0AAV6YR24"/>
<reference evidence="1" key="1">
    <citation type="thesis" date="2020" institute="ProQuest LLC" country="789 East Eisenhower Parkway, Ann Arbor, MI, USA">
        <title>Comparative Genomics and Chromosome Evolution.</title>
        <authorList>
            <person name="Mudd A.B."/>
        </authorList>
    </citation>
    <scope>NUCLEOTIDE SEQUENCE</scope>
    <source>
        <strain evidence="1">237g6f4</strain>
        <tissue evidence="1">Blood</tissue>
    </source>
</reference>
<organism evidence="1 2">
    <name type="scientific">Engystomops pustulosus</name>
    <name type="common">Tungara frog</name>
    <name type="synonym">Physalaemus pustulosus</name>
    <dbReference type="NCBI Taxonomy" id="76066"/>
    <lineage>
        <taxon>Eukaryota</taxon>
        <taxon>Metazoa</taxon>
        <taxon>Chordata</taxon>
        <taxon>Craniata</taxon>
        <taxon>Vertebrata</taxon>
        <taxon>Euteleostomi</taxon>
        <taxon>Amphibia</taxon>
        <taxon>Batrachia</taxon>
        <taxon>Anura</taxon>
        <taxon>Neobatrachia</taxon>
        <taxon>Hyloidea</taxon>
        <taxon>Leptodactylidae</taxon>
        <taxon>Leiuperinae</taxon>
        <taxon>Engystomops</taxon>
    </lineage>
</organism>
<sequence>MSSRKSLGSYEKTQTTSNYVTCPDVTINWNKLQQCIIPINGTSLITGIGFGGLLVMLQGPECSGGVAEAFILQIIIESTHIVICNDIK</sequence>
<evidence type="ECO:0000313" key="1">
    <source>
        <dbReference type="EMBL" id="KAG8537425.1"/>
    </source>
</evidence>
<dbReference type="EMBL" id="WNYA01030434">
    <property type="protein sequence ID" value="KAG8537425.1"/>
    <property type="molecule type" value="Genomic_DNA"/>
</dbReference>
<gene>
    <name evidence="1" type="ORF">GDO81_024546</name>
</gene>